<dbReference type="Gene3D" id="3.30.70.1710">
    <property type="match status" value="1"/>
</dbReference>
<keyword evidence="2" id="KW-1283">Bacterial microcompartment</keyword>
<name>A0A1D8GK99_9FIRM</name>
<feature type="region of interest" description="Disordered" evidence="4">
    <location>
        <begin position="147"/>
        <end position="178"/>
    </location>
</feature>
<feature type="compositionally biased region" description="Acidic residues" evidence="4">
    <location>
        <begin position="147"/>
        <end position="158"/>
    </location>
</feature>
<dbReference type="SMART" id="SM00877">
    <property type="entry name" value="BMC"/>
    <property type="match status" value="1"/>
</dbReference>
<dbReference type="RefSeq" id="WP_069979046.1">
    <property type="nucleotide sequence ID" value="NZ_CP017269.1"/>
</dbReference>
<dbReference type="GO" id="GO:0031469">
    <property type="term" value="C:bacterial microcompartment"/>
    <property type="evidence" value="ECO:0007669"/>
    <property type="project" value="UniProtKB-SubCell"/>
</dbReference>
<accession>A0A1D8GK99</accession>
<sequence length="206" mass="22199">MSRLALGLIETVGLAAAVEAADTAVKSANVVLLGYELTKGDGMVTIKLAGDVGAVKAAVEAGVAAASKVSTVYSKQIIPRPHEELEKLIYSSETVGMEKEESTVETAANEETADETEKKKLSEAVDVVEEESIATNEPVQEIVEEAPIIEEENEVGDEEEKKKEQLNSAPEKPSRKATCNLCHDPECIRRKGDIRSICLHYSSTKK</sequence>
<gene>
    <name evidence="6" type="ORF">Gferi_18315</name>
</gene>
<reference evidence="6 7" key="1">
    <citation type="submission" date="2016-09" db="EMBL/GenBank/DDBJ databases">
        <title>Genomic analysis reveals versatility of anaerobic energy metabolism of Geosporobacter ferrireducens IRF9 of phylum Firmicutes.</title>
        <authorList>
            <person name="Kim S.-J."/>
        </authorList>
    </citation>
    <scope>NUCLEOTIDE SEQUENCE [LARGE SCALE GENOMIC DNA]</scope>
    <source>
        <strain evidence="6 7">IRF9</strain>
    </source>
</reference>
<dbReference type="EMBL" id="CP017269">
    <property type="protein sequence ID" value="AOT71336.1"/>
    <property type="molecule type" value="Genomic_DNA"/>
</dbReference>
<dbReference type="PANTHER" id="PTHR33941:SF11">
    <property type="entry name" value="BACTERIAL MICROCOMPARTMENT SHELL PROTEIN PDUJ"/>
    <property type="match status" value="1"/>
</dbReference>
<dbReference type="InterPro" id="IPR037233">
    <property type="entry name" value="CcmK-like_sf"/>
</dbReference>
<dbReference type="CDD" id="cd07045">
    <property type="entry name" value="BMC_CcmK_like"/>
    <property type="match status" value="1"/>
</dbReference>
<dbReference type="Proteomes" id="UP000095743">
    <property type="component" value="Chromosome"/>
</dbReference>
<protein>
    <recommendedName>
        <fullName evidence="5">BMC domain-containing protein</fullName>
    </recommendedName>
</protein>
<dbReference type="InterPro" id="IPR044872">
    <property type="entry name" value="CcmK/CsoS1_BMC"/>
</dbReference>
<dbReference type="SUPFAM" id="SSF143414">
    <property type="entry name" value="CcmK-like"/>
    <property type="match status" value="1"/>
</dbReference>
<dbReference type="InterPro" id="IPR050575">
    <property type="entry name" value="BMC_shell"/>
</dbReference>
<dbReference type="STRING" id="1424294.Gferi_18315"/>
<comment type="subcellular location">
    <subcellularLocation>
        <location evidence="1">Bacterial microcompartment</location>
    </subcellularLocation>
</comment>
<evidence type="ECO:0000256" key="1">
    <source>
        <dbReference type="ARBA" id="ARBA00024322"/>
    </source>
</evidence>
<evidence type="ECO:0000256" key="3">
    <source>
        <dbReference type="PROSITE-ProRule" id="PRU01278"/>
    </source>
</evidence>
<dbReference type="Pfam" id="PF00936">
    <property type="entry name" value="BMC"/>
    <property type="match status" value="1"/>
</dbReference>
<dbReference type="OrthoDB" id="9812608at2"/>
<feature type="region of interest" description="Disordered" evidence="4">
    <location>
        <begin position="98"/>
        <end position="119"/>
    </location>
</feature>
<evidence type="ECO:0000259" key="5">
    <source>
        <dbReference type="PROSITE" id="PS51930"/>
    </source>
</evidence>
<proteinExistence type="inferred from homology"/>
<dbReference type="PROSITE" id="PS51930">
    <property type="entry name" value="BMC_2"/>
    <property type="match status" value="1"/>
</dbReference>
<evidence type="ECO:0000313" key="6">
    <source>
        <dbReference type="EMBL" id="AOT71336.1"/>
    </source>
</evidence>
<keyword evidence="7" id="KW-1185">Reference proteome</keyword>
<evidence type="ECO:0000256" key="4">
    <source>
        <dbReference type="SAM" id="MobiDB-lite"/>
    </source>
</evidence>
<dbReference type="KEGG" id="gfe:Gferi_18315"/>
<evidence type="ECO:0000313" key="7">
    <source>
        <dbReference type="Proteomes" id="UP000095743"/>
    </source>
</evidence>
<feature type="domain" description="BMC" evidence="5">
    <location>
        <begin position="5"/>
        <end position="90"/>
    </location>
</feature>
<organism evidence="6 7">
    <name type="scientific">Geosporobacter ferrireducens</name>
    <dbReference type="NCBI Taxonomy" id="1424294"/>
    <lineage>
        <taxon>Bacteria</taxon>
        <taxon>Bacillati</taxon>
        <taxon>Bacillota</taxon>
        <taxon>Clostridia</taxon>
        <taxon>Peptostreptococcales</taxon>
        <taxon>Thermotaleaceae</taxon>
        <taxon>Geosporobacter</taxon>
    </lineage>
</organism>
<comment type="similarity">
    <text evidence="3">Belongs to the bacterial microcompartments protein family.</text>
</comment>
<evidence type="ECO:0000256" key="2">
    <source>
        <dbReference type="ARBA" id="ARBA00024446"/>
    </source>
</evidence>
<dbReference type="AlphaFoldDB" id="A0A1D8GK99"/>
<dbReference type="InterPro" id="IPR000249">
    <property type="entry name" value="BMC_dom"/>
</dbReference>
<dbReference type="PANTHER" id="PTHR33941">
    <property type="entry name" value="PROPANEDIOL UTILIZATION PROTEIN PDUA"/>
    <property type="match status" value="1"/>
</dbReference>